<accession>A0ABN9SE45</accession>
<reference evidence="2" key="1">
    <citation type="submission" date="2023-10" db="EMBL/GenBank/DDBJ databases">
        <authorList>
            <person name="Chen Y."/>
            <person name="Shah S."/>
            <person name="Dougan E. K."/>
            <person name="Thang M."/>
            <person name="Chan C."/>
        </authorList>
    </citation>
    <scope>NUCLEOTIDE SEQUENCE [LARGE SCALE GENOMIC DNA]</scope>
</reference>
<gene>
    <name evidence="2" type="ORF">PCOR1329_LOCUS28981</name>
</gene>
<dbReference type="InterPro" id="IPR036691">
    <property type="entry name" value="Endo/exonu/phosph_ase_sf"/>
</dbReference>
<dbReference type="Proteomes" id="UP001189429">
    <property type="component" value="Unassembled WGS sequence"/>
</dbReference>
<feature type="compositionally biased region" description="Basic and acidic residues" evidence="1">
    <location>
        <begin position="210"/>
        <end position="231"/>
    </location>
</feature>
<proteinExistence type="predicted"/>
<dbReference type="EMBL" id="CAUYUJ010010802">
    <property type="protein sequence ID" value="CAK0830298.1"/>
    <property type="molecule type" value="Genomic_DNA"/>
</dbReference>
<sequence>MGQGAFVAQHLEAILEEHRRLLARIPRAGDLQSSWLLLSMCANPRANFFLRALAPEDTAAFAAAHDDNLANALADLLTAPAAWWASWADCAQMLRERCPDLTNQICAALSELDRGPLPAAPGCLQQASRAKEHLSAHGFAAPNWHDLAQGARAGGRCGRGPPVWGSSGGLRGRPCPGTERSRPGQGLERSRGFEAEATAGVGSPARGPASRREPGRGPSRREQLLRDLNVDGVDPRDGRKIEVIANGLPLWGGAQLAIDATLVSPVRTDGTAQPRAADEDGVQLAVARGRKEATYPELIGSRRCRLVVLGLEVGGKWSEEALTFVGLLARARARSAPQRLRASARAAYLHRWTGLVAVAAQRAFAATLLELPPHTLAVDGDEPHLADLLADARYTETPEAYKFLVVLARARARGAPAALRGSLTTALLHRWAGMLSFAIHDALAASLLEDVPSETLATDGVAPRWDGATAHPPAGPTSRAWDGATAHPPTGPAPRPPPQLSRGGEGEGAAEEAEKEAARARRARQLALGRLAPGALLRTLLQLAQAQARLAGRKMTPCPAVAPMDPTLAFIGLRRFRAPSSLAVLLPRACGPGLVAADARYPCPALLDLAGASSRREGGGRMSAGSSGAPLTALRDLVNRWIGVETKRLERGAALCDVLALLACAPPPPLQLAAEGKGEAGPLIDLGRQVRTCLAHEVPGPALVFAAVCPAPGGDVATWSAILDALARLRSRSPHASFLVAGDASIHLSDILMHQPGCSCCHCRQSQGDRTIEAMLSAAGLFASSPPVPTRDSGTCIDLVLAGPGQAVSVTVKGAVAMCSDHRLLCWSLACQCDRSTRAGFGRVSWRADSQWDHALLQALSADAMLQALGQDLQARASLGRVSAAALGEVTPGPRAAAELAGWVSGGPTEADRAAVHDALGTGHLQPLQFSDDLSVVRPSPGALRAVVSAEPDSACGCCAMRLDVPFGHADARACNHGARLPAQPADHPGARMLSLARSLSCTTWASVAACRRVEQTPPVLDIDVHPAFRHALRNARCSVELRPSLLRSFQLQVVRLALRARDLAAFQRAACARLPALGMSNAALFRMWAVARMSGAWPLPVLGVPSLPVTLARCAACGALQVDIAYALCGCPGQTMRRAELETRALLPPLSQAGVYMYQLFRDGPPPEQRWHRVLFVARALHDSIGPRAFCHREAA</sequence>
<name>A0ABN9SE45_9DINO</name>
<organism evidence="2 3">
    <name type="scientific">Prorocentrum cordatum</name>
    <dbReference type="NCBI Taxonomy" id="2364126"/>
    <lineage>
        <taxon>Eukaryota</taxon>
        <taxon>Sar</taxon>
        <taxon>Alveolata</taxon>
        <taxon>Dinophyceae</taxon>
        <taxon>Prorocentrales</taxon>
        <taxon>Prorocentraceae</taxon>
        <taxon>Prorocentrum</taxon>
    </lineage>
</organism>
<feature type="compositionally biased region" description="Pro residues" evidence="1">
    <location>
        <begin position="489"/>
        <end position="499"/>
    </location>
</feature>
<feature type="region of interest" description="Disordered" evidence="1">
    <location>
        <begin position="459"/>
        <end position="518"/>
    </location>
</feature>
<dbReference type="SUPFAM" id="SSF56219">
    <property type="entry name" value="DNase I-like"/>
    <property type="match status" value="1"/>
</dbReference>
<evidence type="ECO:0000256" key="1">
    <source>
        <dbReference type="SAM" id="MobiDB-lite"/>
    </source>
</evidence>
<protein>
    <submittedName>
        <fullName evidence="2">Uncharacterized protein</fullName>
    </submittedName>
</protein>
<feature type="region of interest" description="Disordered" evidence="1">
    <location>
        <begin position="152"/>
        <end position="231"/>
    </location>
</feature>
<evidence type="ECO:0000313" key="2">
    <source>
        <dbReference type="EMBL" id="CAK0830298.1"/>
    </source>
</evidence>
<comment type="caution">
    <text evidence="2">The sequence shown here is derived from an EMBL/GenBank/DDBJ whole genome shotgun (WGS) entry which is preliminary data.</text>
</comment>
<evidence type="ECO:0000313" key="3">
    <source>
        <dbReference type="Proteomes" id="UP001189429"/>
    </source>
</evidence>
<keyword evidence="3" id="KW-1185">Reference proteome</keyword>